<proteinExistence type="predicted"/>
<reference evidence="1 2" key="1">
    <citation type="submission" date="2022-12" db="EMBL/GenBank/DDBJ databases">
        <title>Chromosome-level genome of Tegillarca granosa.</title>
        <authorList>
            <person name="Kim J."/>
        </authorList>
    </citation>
    <scope>NUCLEOTIDE SEQUENCE [LARGE SCALE GENOMIC DNA]</scope>
    <source>
        <strain evidence="1">Teg-2019</strain>
        <tissue evidence="1">Adductor muscle</tissue>
    </source>
</reference>
<accession>A0ABQ9EIH2</accession>
<evidence type="ECO:0000313" key="2">
    <source>
        <dbReference type="Proteomes" id="UP001217089"/>
    </source>
</evidence>
<protein>
    <submittedName>
        <fullName evidence="1">Uncharacterized protein</fullName>
    </submittedName>
</protein>
<dbReference type="Proteomes" id="UP001217089">
    <property type="component" value="Unassembled WGS sequence"/>
</dbReference>
<name>A0ABQ9EIH2_TEGGR</name>
<keyword evidence="2" id="KW-1185">Reference proteome</keyword>
<evidence type="ECO:0000313" key="1">
    <source>
        <dbReference type="EMBL" id="KAJ8305078.1"/>
    </source>
</evidence>
<dbReference type="EMBL" id="JARBDR010000882">
    <property type="protein sequence ID" value="KAJ8305078.1"/>
    <property type="molecule type" value="Genomic_DNA"/>
</dbReference>
<sequence length="158" mass="18764">MTPTQDCLNQKKGVARAFLKMIEENLAWTIFWYRYVDHIDDEYMHHIRLSEEMKESFPKFMKKGFSERAHSQGIGRHSNEEIYKLDVMTFVPFRIIWKIKSSLWEDNPTLIDCALFGMLTQIVYVPMNYPMKKVIETECQKYNKVTRTNKDLVLATLG</sequence>
<gene>
    <name evidence="1" type="ORF">KUTeg_017370</name>
</gene>
<comment type="caution">
    <text evidence="1">The sequence shown here is derived from an EMBL/GenBank/DDBJ whole genome shotgun (WGS) entry which is preliminary data.</text>
</comment>
<organism evidence="1 2">
    <name type="scientific">Tegillarca granosa</name>
    <name type="common">Malaysian cockle</name>
    <name type="synonym">Anadara granosa</name>
    <dbReference type="NCBI Taxonomy" id="220873"/>
    <lineage>
        <taxon>Eukaryota</taxon>
        <taxon>Metazoa</taxon>
        <taxon>Spiralia</taxon>
        <taxon>Lophotrochozoa</taxon>
        <taxon>Mollusca</taxon>
        <taxon>Bivalvia</taxon>
        <taxon>Autobranchia</taxon>
        <taxon>Pteriomorphia</taxon>
        <taxon>Arcoida</taxon>
        <taxon>Arcoidea</taxon>
        <taxon>Arcidae</taxon>
        <taxon>Tegillarca</taxon>
    </lineage>
</organism>